<proteinExistence type="predicted"/>
<sequence length="111" mass="12398">MVDISKLNNISIYTLSGQYIGKINDIYINMKNGTISKLRVKAIEDTDEKNVGLRSLIGGIIVNDEEEQQPKSYKKDFVTVEYSKVRAVGDIILIDAGHTENPNQTSEVPLQ</sequence>
<accession>A0A166ERY9</accession>
<dbReference type="OrthoDB" id="68960at2157"/>
<reference evidence="2 3" key="1">
    <citation type="submission" date="2016-04" db="EMBL/GenBank/DDBJ databases">
        <title>Genome sequence of Methanobrevibacter curvatus DSM 11111.</title>
        <authorList>
            <person name="Poehlein A."/>
            <person name="Seedorf H."/>
            <person name="Daniel R."/>
        </authorList>
    </citation>
    <scope>NUCLEOTIDE SEQUENCE [LARGE SCALE GENOMIC DNA]</scope>
    <source>
        <strain evidence="2 3">DSM 11111</strain>
    </source>
</reference>
<organism evidence="2 3">
    <name type="scientific">Methanobrevibacter curvatus</name>
    <dbReference type="NCBI Taxonomy" id="49547"/>
    <lineage>
        <taxon>Archaea</taxon>
        <taxon>Methanobacteriati</taxon>
        <taxon>Methanobacteriota</taxon>
        <taxon>Methanomada group</taxon>
        <taxon>Methanobacteria</taxon>
        <taxon>Methanobacteriales</taxon>
        <taxon>Methanobacteriaceae</taxon>
        <taxon>Methanobrevibacter</taxon>
    </lineage>
</organism>
<evidence type="ECO:0000313" key="3">
    <source>
        <dbReference type="Proteomes" id="UP000077245"/>
    </source>
</evidence>
<dbReference type="InterPro" id="IPR027275">
    <property type="entry name" value="PRC-brl_dom"/>
</dbReference>
<protein>
    <submittedName>
        <fullName evidence="2">PRC-barrel domain protein</fullName>
    </submittedName>
</protein>
<dbReference type="PANTHER" id="PTHR38137:SF1">
    <property type="entry name" value="PRC-BARREL DOMAIN-CONTAINING PROTEIN"/>
    <property type="match status" value="1"/>
</dbReference>
<evidence type="ECO:0000313" key="2">
    <source>
        <dbReference type="EMBL" id="KZX16944.1"/>
    </source>
</evidence>
<dbReference type="Gene3D" id="2.30.30.240">
    <property type="entry name" value="PRC-barrel domain"/>
    <property type="match status" value="1"/>
</dbReference>
<gene>
    <name evidence="2" type="ORF">MBCUR_00020</name>
</gene>
<dbReference type="PANTHER" id="PTHR38137">
    <property type="entry name" value="PRC-BARREL DOMAIN PROTEIN"/>
    <property type="match status" value="1"/>
</dbReference>
<comment type="caution">
    <text evidence="2">The sequence shown here is derived from an EMBL/GenBank/DDBJ whole genome shotgun (WGS) entry which is preliminary data.</text>
</comment>
<dbReference type="Proteomes" id="UP000077245">
    <property type="component" value="Unassembled WGS sequence"/>
</dbReference>
<dbReference type="Pfam" id="PF05239">
    <property type="entry name" value="PRC"/>
    <property type="match status" value="1"/>
</dbReference>
<dbReference type="PATRIC" id="fig|49547.3.peg.2"/>
<dbReference type="InterPro" id="IPR011033">
    <property type="entry name" value="PRC_barrel-like_sf"/>
</dbReference>
<feature type="domain" description="PRC-barrel" evidence="1">
    <location>
        <begin position="3"/>
        <end position="96"/>
    </location>
</feature>
<keyword evidence="3" id="KW-1185">Reference proteome</keyword>
<dbReference type="SUPFAM" id="SSF50346">
    <property type="entry name" value="PRC-barrel domain"/>
    <property type="match status" value="1"/>
</dbReference>
<dbReference type="EMBL" id="LWMV01000001">
    <property type="protein sequence ID" value="KZX16944.1"/>
    <property type="molecule type" value="Genomic_DNA"/>
</dbReference>
<evidence type="ECO:0000259" key="1">
    <source>
        <dbReference type="Pfam" id="PF05239"/>
    </source>
</evidence>
<dbReference type="STRING" id="49547.MBCUR_00020"/>
<dbReference type="AlphaFoldDB" id="A0A166ERY9"/>
<name>A0A166ERY9_9EURY</name>
<dbReference type="RefSeq" id="WP_067088603.1">
    <property type="nucleotide sequence ID" value="NZ_LWMV01000001.1"/>
</dbReference>